<protein>
    <submittedName>
        <fullName evidence="1">Uncharacterized protein</fullName>
    </submittedName>
</protein>
<dbReference type="EMBL" id="VMGI01000005">
    <property type="protein sequence ID" value="TSC93963.1"/>
    <property type="molecule type" value="Genomic_DNA"/>
</dbReference>
<evidence type="ECO:0000313" key="2">
    <source>
        <dbReference type="Proteomes" id="UP000315589"/>
    </source>
</evidence>
<comment type="caution">
    <text evidence="1">The sequence shown here is derived from an EMBL/GenBank/DDBJ whole genome shotgun (WGS) entry which is preliminary data.</text>
</comment>
<accession>A0A554LM55</accession>
<dbReference type="Proteomes" id="UP000315589">
    <property type="component" value="Unassembled WGS sequence"/>
</dbReference>
<sequence length="70" mass="8347">MSNTKITTILKKYQKTSPNSKRRKSYFSAFEKKMIYRTTKTENPSTSMQTVNKVLRKLAVKLNEKENWRD</sequence>
<name>A0A554LM55_9BACT</name>
<evidence type="ECO:0000313" key="1">
    <source>
        <dbReference type="EMBL" id="TSC93963.1"/>
    </source>
</evidence>
<reference evidence="1 2" key="1">
    <citation type="submission" date="2017-07" db="EMBL/GenBank/DDBJ databases">
        <title>Mechanisms for carbon and nitrogen cycling indicate functional differentiation within the Candidate Phyla Radiation.</title>
        <authorList>
            <person name="Danczak R.E."/>
            <person name="Johnston M.D."/>
            <person name="Kenah C."/>
            <person name="Slattery M."/>
            <person name="Wrighton K.C."/>
            <person name="Wilkins M.J."/>
        </authorList>
    </citation>
    <scope>NUCLEOTIDE SEQUENCE [LARGE SCALE GENOMIC DNA]</scope>
    <source>
        <strain evidence="1">Licking1014_85</strain>
    </source>
</reference>
<organism evidence="1 2">
    <name type="scientific">Candidatus Berkelbacteria bacterium Licking1014_85</name>
    <dbReference type="NCBI Taxonomy" id="2017148"/>
    <lineage>
        <taxon>Bacteria</taxon>
        <taxon>Candidatus Berkelbacteria</taxon>
    </lineage>
</organism>
<dbReference type="AlphaFoldDB" id="A0A554LM55"/>
<proteinExistence type="predicted"/>
<gene>
    <name evidence="1" type="ORF">CEN91_49</name>
</gene>